<feature type="compositionally biased region" description="Polar residues" evidence="3">
    <location>
        <begin position="221"/>
        <end position="231"/>
    </location>
</feature>
<dbReference type="OrthoDB" id="5239715at2759"/>
<dbReference type="InterPro" id="IPR051641">
    <property type="entry name" value="RGK_GTP-binding_reg"/>
</dbReference>
<proteinExistence type="inferred from homology"/>
<name>A0A482X7E9_LAOST</name>
<dbReference type="SMR" id="A0A482X7E9"/>
<evidence type="ECO:0000313" key="5">
    <source>
        <dbReference type="Proteomes" id="UP000291343"/>
    </source>
</evidence>
<dbReference type="PANTHER" id="PTHR45775">
    <property type="entry name" value="RAD, GEM/KIR FAMILY MEMBER 2, ISOFORM C"/>
    <property type="match status" value="1"/>
</dbReference>
<dbReference type="GO" id="GO:0005525">
    <property type="term" value="F:GTP binding"/>
    <property type="evidence" value="ECO:0007669"/>
    <property type="project" value="InterPro"/>
</dbReference>
<dbReference type="PANTHER" id="PTHR45775:SF6">
    <property type="entry name" value="RAD, GEM_KIR FAMILY MEMBER 2, ISOFORM C"/>
    <property type="match status" value="1"/>
</dbReference>
<feature type="region of interest" description="Disordered" evidence="3">
    <location>
        <begin position="134"/>
        <end position="175"/>
    </location>
</feature>
<feature type="region of interest" description="Disordered" evidence="3">
    <location>
        <begin position="189"/>
        <end position="233"/>
    </location>
</feature>
<dbReference type="AlphaFoldDB" id="A0A482X7E9"/>
<dbReference type="Gene3D" id="3.40.50.300">
    <property type="entry name" value="P-loop containing nucleotide triphosphate hydrolases"/>
    <property type="match status" value="1"/>
</dbReference>
<feature type="compositionally biased region" description="Low complexity" evidence="3">
    <location>
        <begin position="157"/>
        <end position="174"/>
    </location>
</feature>
<dbReference type="EMBL" id="QKKF02016774">
    <property type="protein sequence ID" value="RZF41617.1"/>
    <property type="molecule type" value="Genomic_DNA"/>
</dbReference>
<dbReference type="GO" id="GO:0005886">
    <property type="term" value="C:plasma membrane"/>
    <property type="evidence" value="ECO:0007669"/>
    <property type="project" value="TreeGrafter"/>
</dbReference>
<organism evidence="4 5">
    <name type="scientific">Laodelphax striatellus</name>
    <name type="common">Small brown planthopper</name>
    <name type="synonym">Delphax striatella</name>
    <dbReference type="NCBI Taxonomy" id="195883"/>
    <lineage>
        <taxon>Eukaryota</taxon>
        <taxon>Metazoa</taxon>
        <taxon>Ecdysozoa</taxon>
        <taxon>Arthropoda</taxon>
        <taxon>Hexapoda</taxon>
        <taxon>Insecta</taxon>
        <taxon>Pterygota</taxon>
        <taxon>Neoptera</taxon>
        <taxon>Paraneoptera</taxon>
        <taxon>Hemiptera</taxon>
        <taxon>Auchenorrhyncha</taxon>
        <taxon>Fulgoroidea</taxon>
        <taxon>Delphacidae</taxon>
        <taxon>Criomorphinae</taxon>
        <taxon>Laodelphax</taxon>
    </lineage>
</organism>
<dbReference type="PROSITE" id="PS51419">
    <property type="entry name" value="RAB"/>
    <property type="match status" value="1"/>
</dbReference>
<dbReference type="PROSITE" id="PS51421">
    <property type="entry name" value="RAS"/>
    <property type="match status" value="1"/>
</dbReference>
<evidence type="ECO:0000256" key="1">
    <source>
        <dbReference type="ARBA" id="ARBA00008846"/>
    </source>
</evidence>
<gene>
    <name evidence="4" type="ORF">LSTR_LSTR000331</name>
</gene>
<dbReference type="FunFam" id="3.40.50.300:FF:000664">
    <property type="entry name" value="Uncharacterized protein, isoform B"/>
    <property type="match status" value="1"/>
</dbReference>
<evidence type="ECO:0000256" key="3">
    <source>
        <dbReference type="SAM" id="MobiDB-lite"/>
    </source>
</evidence>
<keyword evidence="5" id="KW-1185">Reference proteome</keyword>
<feature type="compositionally biased region" description="Low complexity" evidence="3">
    <location>
        <begin position="208"/>
        <end position="220"/>
    </location>
</feature>
<dbReference type="InterPro" id="IPR001806">
    <property type="entry name" value="Small_GTPase"/>
</dbReference>
<dbReference type="Pfam" id="PF00071">
    <property type="entry name" value="Ras"/>
    <property type="match status" value="1"/>
</dbReference>
<dbReference type="GO" id="GO:0003924">
    <property type="term" value="F:GTPase activity"/>
    <property type="evidence" value="ECO:0007669"/>
    <property type="project" value="InterPro"/>
</dbReference>
<dbReference type="InterPro" id="IPR027417">
    <property type="entry name" value="P-loop_NTPase"/>
</dbReference>
<dbReference type="SUPFAM" id="SSF52540">
    <property type="entry name" value="P-loop containing nucleoside triphosphate hydrolases"/>
    <property type="match status" value="1"/>
</dbReference>
<dbReference type="Proteomes" id="UP000291343">
    <property type="component" value="Unassembled WGS sequence"/>
</dbReference>
<dbReference type="STRING" id="195883.A0A482X7E9"/>
<accession>A0A482X7E9</accession>
<dbReference type="PRINTS" id="PR00449">
    <property type="entry name" value="RASTRNSFRMNG"/>
</dbReference>
<sequence length="540" mass="60022">MNSCEPSHHQAPQHRSLLKVQGHQSGFDCAVLLRLNAAYSATDTHKRLGRLSTSLCESREAVGRYAMMSTVPPVSVVENSFPDFPDTFKEFFSKLSGDEQDENVSDLLEDKLLPRMVSANNRQRQTLEKRWAMTRRSFHRRPMSSGMGGGGVGGDLSPSPATARRRSSSIAVARQTPDLHRFLQAEQQRPPWGHLGPPSAPHSPTPSPVASRPVSPRPRSNNNYRCRTSSMPVVPRQKPMLGQIKKCAVPVPETEQGGEYYRLRSFSITPNGICNLGDSFKSRRSKSISSVNSTCSSTSTMSNRDRVPSNASQMSGCLFEDVEEQPTPAFKVAMLGAAGVGKTALTYQFTTSEYICAYDTSLDEEFGQKTVSVLLDGQEAELEVIDHPASEMSVESFCSTYNPDVFVVVYSVIDRKSFKVAEDMLLYLWKHDYMASKGVILVGNKADLERKREIPLAVGRKLANGCNCKFIETSSGLDHNVDELLVGILAQVKLNPRRDREQMHKKRKRQKVRMGSGKRILKHLLGIKRKAKSCENLLVL</sequence>
<reference evidence="4 5" key="1">
    <citation type="journal article" date="2017" name="Gigascience">
        <title>Genome sequence of the small brown planthopper, Laodelphax striatellus.</title>
        <authorList>
            <person name="Zhu J."/>
            <person name="Jiang F."/>
            <person name="Wang X."/>
            <person name="Yang P."/>
            <person name="Bao Y."/>
            <person name="Zhao W."/>
            <person name="Wang W."/>
            <person name="Lu H."/>
            <person name="Wang Q."/>
            <person name="Cui N."/>
            <person name="Li J."/>
            <person name="Chen X."/>
            <person name="Luo L."/>
            <person name="Yu J."/>
            <person name="Kang L."/>
            <person name="Cui F."/>
        </authorList>
    </citation>
    <scope>NUCLEOTIDE SEQUENCE [LARGE SCALE GENOMIC DNA]</scope>
    <source>
        <strain evidence="4">Lst14</strain>
    </source>
</reference>
<evidence type="ECO:0000256" key="2">
    <source>
        <dbReference type="ARBA" id="ARBA00022553"/>
    </source>
</evidence>
<comment type="caution">
    <text evidence="4">The sequence shown here is derived from an EMBL/GenBank/DDBJ whole genome shotgun (WGS) entry which is preliminary data.</text>
</comment>
<dbReference type="SMART" id="SM00174">
    <property type="entry name" value="RHO"/>
    <property type="match status" value="1"/>
</dbReference>
<protein>
    <submittedName>
        <fullName evidence="4">Uncharacterized protein</fullName>
    </submittedName>
</protein>
<dbReference type="SMART" id="SM00175">
    <property type="entry name" value="RAB"/>
    <property type="match status" value="1"/>
</dbReference>
<keyword evidence="2" id="KW-0597">Phosphoprotein</keyword>
<dbReference type="GO" id="GO:0005246">
    <property type="term" value="F:calcium channel regulator activity"/>
    <property type="evidence" value="ECO:0007669"/>
    <property type="project" value="TreeGrafter"/>
</dbReference>
<dbReference type="SMART" id="SM00173">
    <property type="entry name" value="RAS"/>
    <property type="match status" value="1"/>
</dbReference>
<comment type="similarity">
    <text evidence="1">Belongs to the small GTPase superfamily. RGK family.</text>
</comment>
<evidence type="ECO:0000313" key="4">
    <source>
        <dbReference type="EMBL" id="RZF41617.1"/>
    </source>
</evidence>
<dbReference type="InParanoid" id="A0A482X7E9"/>
<feature type="compositionally biased region" description="Pro residues" evidence="3">
    <location>
        <begin position="198"/>
        <end position="207"/>
    </location>
</feature>